<keyword evidence="3" id="KW-1185">Reference proteome</keyword>
<keyword evidence="1" id="KW-1133">Transmembrane helix</keyword>
<dbReference type="PANTHER" id="PTHR34703:SF1">
    <property type="entry name" value="ANTIPORTER SUBUNIT MNHG2-RELATED"/>
    <property type="match status" value="1"/>
</dbReference>
<reference evidence="2" key="1">
    <citation type="submission" date="2020-08" db="EMBL/GenBank/DDBJ databases">
        <title>Genome Sequencing and Pan-Genome Analysis of Migratory bird Vibrio Strains, Inner Mongolia.</title>
        <authorList>
            <person name="Zheng L."/>
        </authorList>
    </citation>
    <scope>NUCLEOTIDE SEQUENCE</scope>
    <source>
        <strain evidence="2">M13F</strain>
    </source>
</reference>
<sequence length="136" mass="14659">MTDVIIAILILTGSFLMLLAGIGINRMPDLLTRMHATTKAGALGVGLMVVAFAVVNWGDMAFVVRALAVVVFVILTAPIAAHVLARASYFVGVPQWDGVVKDVIKERYDLETHELASRHLPVKEAEPAGKDHDNKS</sequence>
<dbReference type="NCBIfam" id="NF009314">
    <property type="entry name" value="PRK12674.1-2"/>
    <property type="match status" value="1"/>
</dbReference>
<dbReference type="Pfam" id="PF03334">
    <property type="entry name" value="PhaG_MnhG_YufB"/>
    <property type="match status" value="1"/>
</dbReference>
<organism evidence="2 3">
    <name type="scientific">Vibrio metschnikovii</name>
    <dbReference type="NCBI Taxonomy" id="28172"/>
    <lineage>
        <taxon>Bacteria</taxon>
        <taxon>Pseudomonadati</taxon>
        <taxon>Pseudomonadota</taxon>
        <taxon>Gammaproteobacteria</taxon>
        <taxon>Vibrionales</taxon>
        <taxon>Vibrionaceae</taxon>
        <taxon>Vibrio</taxon>
    </lineage>
</organism>
<feature type="transmembrane region" description="Helical" evidence="1">
    <location>
        <begin position="63"/>
        <end position="85"/>
    </location>
</feature>
<dbReference type="EMBL" id="JACRUP010000001">
    <property type="protein sequence ID" value="MBC5850130.1"/>
    <property type="molecule type" value="Genomic_DNA"/>
</dbReference>
<proteinExistence type="predicted"/>
<protein>
    <submittedName>
        <fullName evidence="2">Monovalent cation/H(+) antiporter subunit G</fullName>
    </submittedName>
</protein>
<comment type="caution">
    <text evidence="2">The sequence shown here is derived from an EMBL/GenBank/DDBJ whole genome shotgun (WGS) entry which is preliminary data.</text>
</comment>
<feature type="transmembrane region" description="Helical" evidence="1">
    <location>
        <begin position="36"/>
        <end position="57"/>
    </location>
</feature>
<dbReference type="AlphaFoldDB" id="A0A9X0UGV1"/>
<dbReference type="Proteomes" id="UP000615796">
    <property type="component" value="Unassembled WGS sequence"/>
</dbReference>
<dbReference type="PANTHER" id="PTHR34703">
    <property type="entry name" value="ANTIPORTER SUBUNIT MNHG2-RELATED"/>
    <property type="match status" value="1"/>
</dbReference>
<evidence type="ECO:0000313" key="2">
    <source>
        <dbReference type="EMBL" id="MBC5850130.1"/>
    </source>
</evidence>
<name>A0A9X0UGV1_VIBME</name>
<accession>A0A9X0UGV1</accession>
<dbReference type="NCBIfam" id="TIGR01300">
    <property type="entry name" value="CPA3_mnhG_phaG"/>
    <property type="match status" value="1"/>
</dbReference>
<dbReference type="RefSeq" id="WP_186463005.1">
    <property type="nucleotide sequence ID" value="NZ_CAWQLT010000001.1"/>
</dbReference>
<evidence type="ECO:0000313" key="3">
    <source>
        <dbReference type="Proteomes" id="UP000615796"/>
    </source>
</evidence>
<keyword evidence="1" id="KW-0472">Membrane</keyword>
<dbReference type="GO" id="GO:0015385">
    <property type="term" value="F:sodium:proton antiporter activity"/>
    <property type="evidence" value="ECO:0007669"/>
    <property type="project" value="TreeGrafter"/>
</dbReference>
<feature type="transmembrane region" description="Helical" evidence="1">
    <location>
        <begin position="6"/>
        <end position="24"/>
    </location>
</feature>
<gene>
    <name evidence="2" type="ORF">H8Q88_04050</name>
</gene>
<dbReference type="InterPro" id="IPR005133">
    <property type="entry name" value="PhaG_MnhG_YufB"/>
</dbReference>
<evidence type="ECO:0000256" key="1">
    <source>
        <dbReference type="SAM" id="Phobius"/>
    </source>
</evidence>
<keyword evidence="1" id="KW-0812">Transmembrane</keyword>